<feature type="compositionally biased region" description="Polar residues" evidence="1">
    <location>
        <begin position="292"/>
        <end position="311"/>
    </location>
</feature>
<protein>
    <submittedName>
        <fullName evidence="2">Uncharacterized protein</fullName>
    </submittedName>
</protein>
<reference evidence="2" key="1">
    <citation type="submission" date="2021-02" db="EMBL/GenBank/DDBJ databases">
        <authorList>
            <person name="Dougan E. K."/>
            <person name="Rhodes N."/>
            <person name="Thang M."/>
            <person name="Chan C."/>
        </authorList>
    </citation>
    <scope>NUCLEOTIDE SEQUENCE</scope>
</reference>
<feature type="region of interest" description="Disordered" evidence="1">
    <location>
        <begin position="827"/>
        <end position="846"/>
    </location>
</feature>
<feature type="region of interest" description="Disordered" evidence="1">
    <location>
        <begin position="290"/>
        <end position="332"/>
    </location>
</feature>
<name>A0A813FJ25_POLGL</name>
<dbReference type="AlphaFoldDB" id="A0A813FJ25"/>
<proteinExistence type="predicted"/>
<feature type="compositionally biased region" description="Low complexity" evidence="1">
    <location>
        <begin position="312"/>
        <end position="329"/>
    </location>
</feature>
<feature type="region of interest" description="Disordered" evidence="1">
    <location>
        <begin position="693"/>
        <end position="731"/>
    </location>
</feature>
<evidence type="ECO:0000313" key="2">
    <source>
        <dbReference type="EMBL" id="CAE8613735.1"/>
    </source>
</evidence>
<evidence type="ECO:0000313" key="3">
    <source>
        <dbReference type="Proteomes" id="UP000654075"/>
    </source>
</evidence>
<evidence type="ECO:0000256" key="1">
    <source>
        <dbReference type="SAM" id="MobiDB-lite"/>
    </source>
</evidence>
<feature type="compositionally biased region" description="Low complexity" evidence="1">
    <location>
        <begin position="648"/>
        <end position="662"/>
    </location>
</feature>
<feature type="region of interest" description="Disordered" evidence="1">
    <location>
        <begin position="26"/>
        <end position="85"/>
    </location>
</feature>
<organism evidence="2 3">
    <name type="scientific">Polarella glacialis</name>
    <name type="common">Dinoflagellate</name>
    <dbReference type="NCBI Taxonomy" id="89957"/>
    <lineage>
        <taxon>Eukaryota</taxon>
        <taxon>Sar</taxon>
        <taxon>Alveolata</taxon>
        <taxon>Dinophyceae</taxon>
        <taxon>Suessiales</taxon>
        <taxon>Suessiaceae</taxon>
        <taxon>Polarella</taxon>
    </lineage>
</organism>
<feature type="region of interest" description="Disordered" evidence="1">
    <location>
        <begin position="391"/>
        <end position="419"/>
    </location>
</feature>
<accession>A0A813FJ25</accession>
<feature type="compositionally biased region" description="Polar residues" evidence="1">
    <location>
        <begin position="532"/>
        <end position="552"/>
    </location>
</feature>
<sequence length="917" mass="98574">MAFALPFKRAGVPHIHVSLDHGDNNYNSNDHNSSDKCLLMVGSPKPPEHHGTRHSLWPASPSKRSDWDNNKTNSPSAGNDCVQRLRGSSAPPLLRRRSSLANCSDATVIRAMYHHAREHLATVRQSDAKEDQKRGQGWRILAAVRYASRAVIMSNSVIQGWLQDVAERLQLDKQRAEAAWVALRLSSMGESDDETKKQEPPLLGKALGEMLEGIEGTDGLRQAAAKVIVDLTEAEKALRRLHAAYAVQLESLEQMHDVLGDCAAEAMRRIALFEGSLSSARACLRAARASQEFPNNNSSSSANLTDGQLDTNNHNSNNNKNNNSSSNNNQGRTGRVMLAASELEKALCDEPVRLLQYLVRDITSAHLASGMPELPCLAQLTESCDFAAGDAEGSAEPGLFSPAEAGTQEVGEGAGGQARSHRRLSCSMMQIFRPSLEPLPPQRPVLRRLKTEFSEVVPEVAALRARAHHRTSLPSKATASVDFEAQQVEGVFGTMALKDIGSRHCTTADQAEHAYTSDEDGDGSDDGEEHTQTPTELLTQSSSITEGASSQMAAARDDGIVSATDFAMPRLGTDNNNNQELALVVGCRDGEGLAGPPRITHRDNNNNNNSEHIHPSDTSLADYIAGSPDVQATKSVTSQGHVLRPLPSVKINNNNHSSNNNNDKSKSGPGAREGLLAVQAPLSKPQEVAATNINNNINNNNKPQDVAATSARSPPPPPPPQQKQQPPKARAALGRGTSFSYYPQVSHSPTRLRQPERVRRSMSLPTLLPSLCGKALSTGAVAKPSTPASTQSAARLPRTHFPPKMGSNASASSCMFLLGSSWASTPAGGRRGPQFHDNNNKTAPRLPEPALRITSSLPTLLMGRAQVTACADPKNNNNNKALTPQVAKDSRQPGAAWQKAHSQEQGHIFGSGFRELT</sequence>
<feature type="region of interest" description="Disordered" evidence="1">
    <location>
        <begin position="890"/>
        <end position="917"/>
    </location>
</feature>
<feature type="region of interest" description="Disordered" evidence="1">
    <location>
        <begin position="632"/>
        <end position="671"/>
    </location>
</feature>
<keyword evidence="3" id="KW-1185">Reference proteome</keyword>
<feature type="region of interest" description="Disordered" evidence="1">
    <location>
        <begin position="594"/>
        <end position="616"/>
    </location>
</feature>
<feature type="compositionally biased region" description="Acidic residues" evidence="1">
    <location>
        <begin position="517"/>
        <end position="528"/>
    </location>
</feature>
<comment type="caution">
    <text evidence="2">The sequence shown here is derived from an EMBL/GenBank/DDBJ whole genome shotgun (WGS) entry which is preliminary data.</text>
</comment>
<gene>
    <name evidence="2" type="ORF">PGLA1383_LOCUS31481</name>
</gene>
<dbReference type="EMBL" id="CAJNNV010025301">
    <property type="protein sequence ID" value="CAE8613735.1"/>
    <property type="molecule type" value="Genomic_DNA"/>
</dbReference>
<dbReference type="PANTHER" id="PTHR20916:SF18">
    <property type="entry name" value="IPT_TIG DOMAIN-CONTAINING PROTEIN"/>
    <property type="match status" value="1"/>
</dbReference>
<dbReference type="Proteomes" id="UP000654075">
    <property type="component" value="Unassembled WGS sequence"/>
</dbReference>
<dbReference type="PANTHER" id="PTHR20916">
    <property type="entry name" value="CYSTEINE AND GLYCINE-RICH PROTEIN 2 BINDING PROTEIN"/>
    <property type="match status" value="1"/>
</dbReference>
<feature type="region of interest" description="Disordered" evidence="1">
    <location>
        <begin position="514"/>
        <end position="555"/>
    </location>
</feature>